<dbReference type="EMBL" id="JAJNOC010000003">
    <property type="protein sequence ID" value="MCD2516852.1"/>
    <property type="molecule type" value="Genomic_DNA"/>
</dbReference>
<reference evidence="2" key="1">
    <citation type="submission" date="2021-11" db="EMBL/GenBank/DDBJ databases">
        <title>The complete genome of Massilia sp sp. G4R7.</title>
        <authorList>
            <person name="Liu L."/>
            <person name="Yue J."/>
            <person name="Yuan J."/>
            <person name="Yang F."/>
            <person name="Li L."/>
        </authorList>
    </citation>
    <scope>NUCLEOTIDE SEQUENCE</scope>
    <source>
        <strain evidence="2">G4R7</strain>
    </source>
</reference>
<dbReference type="SUPFAM" id="SSF53254">
    <property type="entry name" value="Phosphoglycerate mutase-like"/>
    <property type="match status" value="1"/>
</dbReference>
<dbReference type="InterPro" id="IPR050275">
    <property type="entry name" value="PGM_Phosphatase"/>
</dbReference>
<evidence type="ECO:0000313" key="2">
    <source>
        <dbReference type="EMBL" id="MCD2516852.1"/>
    </source>
</evidence>
<keyword evidence="1" id="KW-0732">Signal</keyword>
<dbReference type="InterPro" id="IPR013078">
    <property type="entry name" value="His_Pase_superF_clade-1"/>
</dbReference>
<dbReference type="RefSeq" id="WP_231058176.1">
    <property type="nucleotide sequence ID" value="NZ_JAJNOC010000003.1"/>
</dbReference>
<proteinExistence type="predicted"/>
<sequence length="170" mass="18458">MRLPRLFRHLPLSLALLAPVAALAEPSAIYLVRHGEKASEHGDPDLTAQGRARAEHVGILLQRAGVQHIFSTPTQRTRQTAAPLAQRTGLEVQLYDPRNPKALVEKVRTLSGAVLVVGHSNTLPELVRLFGGEQNLVIADDEFDRLYQLTGAPGAVRTVVLTTLPVTSVK</sequence>
<evidence type="ECO:0000313" key="3">
    <source>
        <dbReference type="Proteomes" id="UP001179361"/>
    </source>
</evidence>
<organism evidence="2 3">
    <name type="scientific">Massilia phyllostachyos</name>
    <dbReference type="NCBI Taxonomy" id="2898585"/>
    <lineage>
        <taxon>Bacteria</taxon>
        <taxon>Pseudomonadati</taxon>
        <taxon>Pseudomonadota</taxon>
        <taxon>Betaproteobacteria</taxon>
        <taxon>Burkholderiales</taxon>
        <taxon>Oxalobacteraceae</taxon>
        <taxon>Telluria group</taxon>
        <taxon>Massilia</taxon>
    </lineage>
</organism>
<dbReference type="PANTHER" id="PTHR48100:SF1">
    <property type="entry name" value="HISTIDINE PHOSPHATASE FAMILY PROTEIN-RELATED"/>
    <property type="match status" value="1"/>
</dbReference>
<comment type="caution">
    <text evidence="2">The sequence shown here is derived from an EMBL/GenBank/DDBJ whole genome shotgun (WGS) entry which is preliminary data.</text>
</comment>
<dbReference type="InterPro" id="IPR029033">
    <property type="entry name" value="His_PPase_superfam"/>
</dbReference>
<gene>
    <name evidence="2" type="ORF">LQ564_11080</name>
</gene>
<dbReference type="Proteomes" id="UP001179361">
    <property type="component" value="Unassembled WGS sequence"/>
</dbReference>
<dbReference type="Gene3D" id="3.40.50.1240">
    <property type="entry name" value="Phosphoglycerate mutase-like"/>
    <property type="match status" value="1"/>
</dbReference>
<dbReference type="PANTHER" id="PTHR48100">
    <property type="entry name" value="BROAD-SPECIFICITY PHOSPHATASE YOR283W-RELATED"/>
    <property type="match status" value="1"/>
</dbReference>
<keyword evidence="3" id="KW-1185">Reference proteome</keyword>
<accession>A0ABS8Q529</accession>
<dbReference type="CDD" id="cd07067">
    <property type="entry name" value="HP_PGM_like"/>
    <property type="match status" value="1"/>
</dbReference>
<dbReference type="Pfam" id="PF00300">
    <property type="entry name" value="His_Phos_1"/>
    <property type="match status" value="1"/>
</dbReference>
<feature type="signal peptide" evidence="1">
    <location>
        <begin position="1"/>
        <end position="24"/>
    </location>
</feature>
<dbReference type="SMART" id="SM00855">
    <property type="entry name" value="PGAM"/>
    <property type="match status" value="1"/>
</dbReference>
<name>A0ABS8Q529_9BURK</name>
<protein>
    <submittedName>
        <fullName evidence="2">Histidine phosphatase family protein</fullName>
    </submittedName>
</protein>
<evidence type="ECO:0000256" key="1">
    <source>
        <dbReference type="SAM" id="SignalP"/>
    </source>
</evidence>
<feature type="chain" id="PRO_5047409901" evidence="1">
    <location>
        <begin position="25"/>
        <end position="170"/>
    </location>
</feature>